<protein>
    <submittedName>
        <fullName evidence="1">Uncharacterized protein DUF4188</fullName>
    </submittedName>
</protein>
<organism evidence="1 2">
    <name type="scientific">Salinicoccus kekensis</name>
    <dbReference type="NCBI Taxonomy" id="714307"/>
    <lineage>
        <taxon>Bacteria</taxon>
        <taxon>Bacillati</taxon>
        <taxon>Bacillota</taxon>
        <taxon>Bacilli</taxon>
        <taxon>Bacillales</taxon>
        <taxon>Staphylococcaceae</taxon>
        <taxon>Salinicoccus</taxon>
    </lineage>
</organism>
<keyword evidence="2" id="KW-1185">Reference proteome</keyword>
<gene>
    <name evidence="1" type="ORF">SAMN05878391_2017</name>
</gene>
<dbReference type="InterPro" id="IPR025444">
    <property type="entry name" value="Monooxy_af470"/>
</dbReference>
<evidence type="ECO:0000313" key="1">
    <source>
        <dbReference type="EMBL" id="SOC43545.1"/>
    </source>
</evidence>
<sequence>MIYNKEGEVMSLNTGRFTTIQEEGVTVFIIGMRINKWRAIKDWVPVMMAFPDMIKELEANKHLGYMNGETFITGRTIISVQYWKSEAELLGYAKNEKHLKAWKQFNRKAREAGNKVGLYHETHIIEPGRTEAVYINMPDFALGKTLGTRPITKEMHTAKMRLDRKGKNSS</sequence>
<accession>A0A285UNQ5</accession>
<dbReference type="EMBL" id="OBQF01000005">
    <property type="protein sequence ID" value="SOC43545.1"/>
    <property type="molecule type" value="Genomic_DNA"/>
</dbReference>
<evidence type="ECO:0000313" key="2">
    <source>
        <dbReference type="Proteomes" id="UP000219412"/>
    </source>
</evidence>
<dbReference type="AlphaFoldDB" id="A0A285UNQ5"/>
<dbReference type="Proteomes" id="UP000219412">
    <property type="component" value="Unassembled WGS sequence"/>
</dbReference>
<proteinExistence type="predicted"/>
<dbReference type="Pfam" id="PF13826">
    <property type="entry name" value="Monooxy_af470-like"/>
    <property type="match status" value="1"/>
</dbReference>
<reference evidence="2" key="1">
    <citation type="submission" date="2017-08" db="EMBL/GenBank/DDBJ databases">
        <authorList>
            <person name="Varghese N."/>
            <person name="Submissions S."/>
        </authorList>
    </citation>
    <scope>NUCLEOTIDE SEQUENCE [LARGE SCALE GENOMIC DNA]</scope>
    <source>
        <strain evidence="2">DSM 23173</strain>
    </source>
</reference>
<name>A0A285UNQ5_9STAP</name>